<protein>
    <submittedName>
        <fullName evidence="2">Uncharacterized protein</fullName>
    </submittedName>
</protein>
<dbReference type="Proteomes" id="UP000002700">
    <property type="component" value="Chromosome II"/>
</dbReference>
<evidence type="ECO:0000256" key="1">
    <source>
        <dbReference type="SAM" id="MobiDB-lite"/>
    </source>
</evidence>
<feature type="compositionally biased region" description="Basic and acidic residues" evidence="1">
    <location>
        <begin position="442"/>
        <end position="456"/>
    </location>
</feature>
<dbReference type="EnsemblBacteria" id="ABA53044">
    <property type="protein sequence ID" value="ABA53044"/>
    <property type="gene ID" value="BURPS1710b_A1368"/>
</dbReference>
<gene>
    <name evidence="2" type="ordered locus">BURPS1710b_A1368</name>
</gene>
<accession>Q3JIS9</accession>
<dbReference type="AlphaFoldDB" id="Q3JIS9"/>
<name>Q3JIS9_BURP1</name>
<evidence type="ECO:0000313" key="2">
    <source>
        <dbReference type="EMBL" id="ABA53044.1"/>
    </source>
</evidence>
<proteinExistence type="predicted"/>
<sequence>MTRARRPPRASPRHPAARVLGARRADRRVDLAHLFGRRQRRLEVHRIHPQLARPAARVIQVMVLVGLDFVVRVLQHARRVAGQLARREPDQLPVQVILRLREHDALRRDDLRDERIAAAARVRDHFDERLAEPRHGRAATRLLVGIEAERVEHRAQHFLVMQRLVAILLPFFAQRLVGHDRQRRLVHLRAAEFRLERLIQQLANAFAELFLRHGCLRFGGAAPHRSNVERASNAGRTWIEPAPAARRMRGGARSARRADLVRHRARLRQMLPEHRQRALGERAQIGIAARAGLVLEQADRLAVRGRAGGREIRDVELAAALAAQRLHLRIDDLRGLHRHALALGELTQRLVQAAVIVDHPLRERAHVGGRRAFAGELARLHLALAGEPGLVDEFGVHTLRALRDLRVVRVLGRIHDIASDMRVRRGRLARHLRMQRRRAERRARGARDDPSARFHR</sequence>
<evidence type="ECO:0000313" key="3">
    <source>
        <dbReference type="Proteomes" id="UP000002700"/>
    </source>
</evidence>
<feature type="region of interest" description="Disordered" evidence="1">
    <location>
        <begin position="434"/>
        <end position="456"/>
    </location>
</feature>
<organism evidence="2 3">
    <name type="scientific">Burkholderia pseudomallei (strain 1710b)</name>
    <dbReference type="NCBI Taxonomy" id="320372"/>
    <lineage>
        <taxon>Bacteria</taxon>
        <taxon>Pseudomonadati</taxon>
        <taxon>Pseudomonadota</taxon>
        <taxon>Betaproteobacteria</taxon>
        <taxon>Burkholderiales</taxon>
        <taxon>Burkholderiaceae</taxon>
        <taxon>Burkholderia</taxon>
        <taxon>pseudomallei group</taxon>
    </lineage>
</organism>
<dbReference type="KEGG" id="bpm:BURPS1710b_A1368"/>
<dbReference type="EMBL" id="CP000125">
    <property type="protein sequence ID" value="ABA53044.1"/>
    <property type="molecule type" value="Genomic_DNA"/>
</dbReference>
<reference evidence="2 3" key="1">
    <citation type="submission" date="2005-09" db="EMBL/GenBank/DDBJ databases">
        <authorList>
            <person name="Woods D.E."/>
            <person name="Nierman W.C."/>
        </authorList>
    </citation>
    <scope>NUCLEOTIDE SEQUENCE [LARGE SCALE GENOMIC DNA]</scope>
    <source>
        <strain evidence="2 3">1710b</strain>
    </source>
</reference>
<dbReference type="HOGENOM" id="CLU_599467_0_0_4"/>